<evidence type="ECO:0000256" key="3">
    <source>
        <dbReference type="ARBA" id="ARBA00022729"/>
    </source>
</evidence>
<dbReference type="EMBL" id="JACCBX010000017">
    <property type="protein sequence ID" value="NYE08935.1"/>
    <property type="molecule type" value="Genomic_DNA"/>
</dbReference>
<feature type="chain" id="PRO_5032360018" evidence="6">
    <location>
        <begin position="28"/>
        <end position="903"/>
    </location>
</feature>
<evidence type="ECO:0000256" key="4">
    <source>
        <dbReference type="ARBA" id="ARBA00022837"/>
    </source>
</evidence>
<feature type="region of interest" description="Disordered" evidence="5">
    <location>
        <begin position="265"/>
        <end position="402"/>
    </location>
</feature>
<feature type="compositionally biased region" description="Polar residues" evidence="5">
    <location>
        <begin position="303"/>
        <end position="317"/>
    </location>
</feature>
<dbReference type="GO" id="GO:0005509">
    <property type="term" value="F:calcium ion binding"/>
    <property type="evidence" value="ECO:0007669"/>
    <property type="project" value="InterPro"/>
</dbReference>
<keyword evidence="2" id="KW-0964">Secreted</keyword>
<evidence type="ECO:0000256" key="5">
    <source>
        <dbReference type="SAM" id="MobiDB-lite"/>
    </source>
</evidence>
<evidence type="ECO:0000256" key="1">
    <source>
        <dbReference type="ARBA" id="ARBA00004613"/>
    </source>
</evidence>
<feature type="compositionally biased region" description="Acidic residues" evidence="5">
    <location>
        <begin position="369"/>
        <end position="379"/>
    </location>
</feature>
<dbReference type="PANTHER" id="PTHR37467:SF1">
    <property type="entry name" value="EXPORTED CALCIUM-BINDING GLYCOPROTEIN"/>
    <property type="match status" value="1"/>
</dbReference>
<feature type="compositionally biased region" description="Acidic residues" evidence="5">
    <location>
        <begin position="554"/>
        <end position="564"/>
    </location>
</feature>
<reference evidence="8" key="1">
    <citation type="submission" date="2020-07" db="EMBL/GenBank/DDBJ databases">
        <authorList>
            <person name="Partida-Martinez L."/>
            <person name="Huntemann M."/>
            <person name="Clum A."/>
            <person name="Wang J."/>
            <person name="Palaniappan K."/>
            <person name="Ritter S."/>
            <person name="Chen I.-M."/>
            <person name="Stamatis D."/>
            <person name="Reddy T."/>
            <person name="O'Malley R."/>
            <person name="Daum C."/>
            <person name="Shapiro N."/>
            <person name="Ivanova N."/>
            <person name="Kyrpides N."/>
            <person name="Woyke T."/>
        </authorList>
    </citation>
    <scope>NUCLEOTIDE SEQUENCE [LARGE SCALE GENOMIC DNA]</scope>
    <source>
        <strain evidence="8">AT2.8</strain>
    </source>
</reference>
<evidence type="ECO:0000313" key="8">
    <source>
        <dbReference type="Proteomes" id="UP000548423"/>
    </source>
</evidence>
<dbReference type="Pfam" id="PF11692">
    <property type="entry name" value="DUF3289"/>
    <property type="match status" value="1"/>
</dbReference>
<comment type="subcellular location">
    <subcellularLocation>
        <location evidence="1">Secreted</location>
    </subcellularLocation>
</comment>
<reference evidence="8" key="2">
    <citation type="submission" date="2020-08" db="EMBL/GenBank/DDBJ databases">
        <title>The Agave Microbiome: Exploring the role of microbial communities in plant adaptations to desert environments.</title>
        <authorList>
            <person name="Partida-Martinez L.P."/>
        </authorList>
    </citation>
    <scope>NUCLEOTIDE SEQUENCE [LARGE SCALE GENOMIC DNA]</scope>
    <source>
        <strain evidence="8">AT2.8</strain>
    </source>
</reference>
<dbReference type="Pfam" id="PF18884">
    <property type="entry name" value="TSP3_bac"/>
    <property type="match status" value="6"/>
</dbReference>
<dbReference type="InterPro" id="IPR017483">
    <property type="entry name" value="CHP03034"/>
</dbReference>
<feature type="region of interest" description="Disordered" evidence="5">
    <location>
        <begin position="543"/>
        <end position="570"/>
    </location>
</feature>
<feature type="compositionally biased region" description="Basic and acidic residues" evidence="5">
    <location>
        <begin position="543"/>
        <end position="553"/>
    </location>
</feature>
<gene>
    <name evidence="7" type="ORF">F4694_005792</name>
</gene>
<dbReference type="PANTHER" id="PTHR37467">
    <property type="entry name" value="EXPORTED CALCIUM-BINDING GLYCOPROTEIN-RELATED"/>
    <property type="match status" value="1"/>
</dbReference>
<organism evidence="7 8">
    <name type="scientific">Neobacillus niacini</name>
    <dbReference type="NCBI Taxonomy" id="86668"/>
    <lineage>
        <taxon>Bacteria</taxon>
        <taxon>Bacillati</taxon>
        <taxon>Bacillota</taxon>
        <taxon>Bacilli</taxon>
        <taxon>Bacillales</taxon>
        <taxon>Bacillaceae</taxon>
        <taxon>Neobacillus</taxon>
    </lineage>
</organism>
<dbReference type="SUPFAM" id="SSF103647">
    <property type="entry name" value="TSP type-3 repeat"/>
    <property type="match status" value="1"/>
</dbReference>
<comment type="caution">
    <text evidence="7">The sequence shown here is derived from an EMBL/GenBank/DDBJ whole genome shotgun (WGS) entry which is preliminary data.</text>
</comment>
<evidence type="ECO:0000256" key="2">
    <source>
        <dbReference type="ARBA" id="ARBA00022525"/>
    </source>
</evidence>
<evidence type="ECO:0000313" key="7">
    <source>
        <dbReference type="EMBL" id="NYE08935.1"/>
    </source>
</evidence>
<proteinExistence type="predicted"/>
<dbReference type="Gene3D" id="4.10.1080.10">
    <property type="entry name" value="TSP type-3 repeat"/>
    <property type="match status" value="2"/>
</dbReference>
<protein>
    <submittedName>
        <fullName evidence="7">Uncharacterized protein (TIGR03034 family)</fullName>
    </submittedName>
</protein>
<evidence type="ECO:0000256" key="6">
    <source>
        <dbReference type="SAM" id="SignalP"/>
    </source>
</evidence>
<keyword evidence="3 6" id="KW-0732">Signal</keyword>
<dbReference type="Proteomes" id="UP000548423">
    <property type="component" value="Unassembled WGS sequence"/>
</dbReference>
<dbReference type="InterPro" id="IPR053180">
    <property type="entry name" value="Ca-binding_acidic-repeat"/>
</dbReference>
<accession>A0A852TL68</accession>
<keyword evidence="4" id="KW-0106">Calcium</keyword>
<feature type="signal peptide" evidence="6">
    <location>
        <begin position="1"/>
        <end position="27"/>
    </location>
</feature>
<dbReference type="AlphaFoldDB" id="A0A852TL68"/>
<dbReference type="InterPro" id="IPR059100">
    <property type="entry name" value="TSP3_bac"/>
</dbReference>
<dbReference type="InterPro" id="IPR028974">
    <property type="entry name" value="TSP_type-3_rpt"/>
</dbReference>
<feature type="region of interest" description="Disordered" evidence="5">
    <location>
        <begin position="626"/>
        <end position="645"/>
    </location>
</feature>
<name>A0A852TL68_9BACI</name>
<sequence length="903" mass="101557">MKNKGKSMLSYLLSSAIVFGGIGQTVAAEGNNDANQGQQKISSEENVKQWLSEYEFYEDTRNGLIYDKVAINELKRFVTVIKEKNAKLGANTLDNLKVELDKNGDLKQTEMNELEMFEQLINQYEQAVQVEYIKEVALKSDLLLDIKHKLTIYLWGYATNNDFNEPTEVLLADILFNFYLSGKIVNKNAIGILKDISDQLDKNGNKINAHLNNAVKMTEKANEFLDKDLGIPAAKSYENAYKQVLHGLEKAGYTLNTEFFESTTDTDGDTITDGIEFQEGMNPFKKDTDGDGLEDNIEYEIKSTISPTKSDTDQNGISDADEDSDGDGLKNKDEQVHHTTLIKKDSDQDGLTDGFEVQQFDSLPTKDDSDSDGLSDGDELALKTNPNAADSDNDEVTDSQELHKQTIRQSFNQPEKSEITSVEVSFNATNNVNKTTRITTNKGNMKTANLYGLIGSPVRINTQSEFDKASIIFTYDEAQLGDTSEQELGVIWYNDEKEMFESLTSVLDTSKNTISIETTQLSEYMIVDKKKWLELWNKETDSSNKLDVNRDDPGDGELDSDGDGLSDTYEIEGMKTPYGIIYTNPGMKDTDGDGLSDGQEMGPLRTFTFEFFGITIHFEGFFPTSLPDQKDSDGDGIFDNEDSRPLTSDLSDLVIFQSDRPEGHDENGNVANDMKTDDYTGDEMTDISWMFHLQLLESYFPGILFDEFEMMSTDLFSTGEMEDVVLDMIDHFEEGTGADYSNQTLTQQASEHETTKAYVDYVKNALVDELKKNGGNLGALRFDNSTKATNTFYQNIQDNASYPTFSSWGDRIGGLTITVNDTWGNTISVKDFSVENNHFEGVMHVRLYDHFGLDQPDVEKMYVNLAGFRAWFVLQHHEDYDGEYKPFVSLMEMDIPFEGELSN</sequence>
<feature type="compositionally biased region" description="Basic and acidic residues" evidence="5">
    <location>
        <begin position="327"/>
        <end position="347"/>
    </location>
</feature>